<accession>A0ABX5KM19</accession>
<dbReference type="EMBL" id="QEOB01000010">
    <property type="protein sequence ID" value="PVX81693.1"/>
    <property type="molecule type" value="Genomic_DNA"/>
</dbReference>
<comment type="similarity">
    <text evidence="2">Belongs to the ABC transporter superfamily.</text>
</comment>
<dbReference type="Gene3D" id="3.40.50.300">
    <property type="entry name" value="P-loop containing nucleotide triphosphate hydrolases"/>
    <property type="match status" value="2"/>
</dbReference>
<keyword evidence="4" id="KW-1003">Cell membrane</keyword>
<name>A0ABX5KM19_9BURK</name>
<dbReference type="InterPro" id="IPR003439">
    <property type="entry name" value="ABC_transporter-like_ATP-bd"/>
</dbReference>
<dbReference type="InterPro" id="IPR050388">
    <property type="entry name" value="ABC_Ni/Peptide_Import"/>
</dbReference>
<evidence type="ECO:0000313" key="10">
    <source>
        <dbReference type="EMBL" id="PVX81693.1"/>
    </source>
</evidence>
<evidence type="ECO:0000256" key="2">
    <source>
        <dbReference type="ARBA" id="ARBA00005417"/>
    </source>
</evidence>
<keyword evidence="11" id="KW-1185">Reference proteome</keyword>
<feature type="domain" description="ABC transporter" evidence="9">
    <location>
        <begin position="274"/>
        <end position="524"/>
    </location>
</feature>
<evidence type="ECO:0000256" key="7">
    <source>
        <dbReference type="ARBA" id="ARBA00022840"/>
    </source>
</evidence>
<organism evidence="10 11">
    <name type="scientific">Paraburkholderia unamae</name>
    <dbReference type="NCBI Taxonomy" id="219649"/>
    <lineage>
        <taxon>Bacteria</taxon>
        <taxon>Pseudomonadati</taxon>
        <taxon>Pseudomonadota</taxon>
        <taxon>Betaproteobacteria</taxon>
        <taxon>Burkholderiales</taxon>
        <taxon>Burkholderiaceae</taxon>
        <taxon>Paraburkholderia</taxon>
    </lineage>
</organism>
<dbReference type="InterPro" id="IPR017871">
    <property type="entry name" value="ABC_transporter-like_CS"/>
</dbReference>
<dbReference type="GO" id="GO:0005524">
    <property type="term" value="F:ATP binding"/>
    <property type="evidence" value="ECO:0007669"/>
    <property type="project" value="UniProtKB-KW"/>
</dbReference>
<keyword evidence="5" id="KW-0997">Cell inner membrane</keyword>
<evidence type="ECO:0000256" key="3">
    <source>
        <dbReference type="ARBA" id="ARBA00022448"/>
    </source>
</evidence>
<sequence>MALLEINDLRVSFGAQGARNEVVSGVSFAVDAGRTLAVVGESGSGKSVSLLAATGLLGPGAEVTGSVRFDGREILHLGARQLRALRGARIGYVSQDPSSNLHPLKRIGVQIAEAIRVHRPLRARALRARVIELLTEVGIRDPERRIDDYPWQLSGGMRQRVMIAMAIALNPQLVIADEPTTALDVTVQASIMRLLRQLQARHGTALVFVSHDLALVSDIADHLVVMQRGHVRESGEAQAVYREPSHPYTKQLLEASLPLRAPLRPSASPATPLLRVEAVSRVRTSRSGWRSHARTVLDAVSFDLHEGEILGLVGESGSGKSTIGRIVAGFDRPDGGRVLLDGDAYAQAGRGAPRLQATTRRAIQMVFQDPYGSLNPRQRVATVLAEPFILQRKLTAARIEQEVAALAQRVGLPHELLERFPAQLSGGQRQRVAIARAVALQPRVVVADEPVSALDLTTQRHIVALLRSLRDALRVSFLFISHDLAVVGELCDRVLVLDGGRIVETGPAREVLAHPQHPYTRKLVDSIPGRGQLFTSGLAELDHV</sequence>
<evidence type="ECO:0000256" key="4">
    <source>
        <dbReference type="ARBA" id="ARBA00022475"/>
    </source>
</evidence>
<dbReference type="NCBIfam" id="NF008453">
    <property type="entry name" value="PRK11308.1"/>
    <property type="match status" value="2"/>
</dbReference>
<dbReference type="NCBIfam" id="NF007739">
    <property type="entry name" value="PRK10419.1"/>
    <property type="match status" value="2"/>
</dbReference>
<evidence type="ECO:0000259" key="9">
    <source>
        <dbReference type="PROSITE" id="PS50893"/>
    </source>
</evidence>
<evidence type="ECO:0000256" key="6">
    <source>
        <dbReference type="ARBA" id="ARBA00022741"/>
    </source>
</evidence>
<dbReference type="PANTHER" id="PTHR43297:SF2">
    <property type="entry name" value="DIPEPTIDE TRANSPORT ATP-BINDING PROTEIN DPPD"/>
    <property type="match status" value="1"/>
</dbReference>
<keyword evidence="7 10" id="KW-0067">ATP-binding</keyword>
<dbReference type="CDD" id="cd03257">
    <property type="entry name" value="ABC_NikE_OppD_transporters"/>
    <property type="match status" value="2"/>
</dbReference>
<comment type="subcellular location">
    <subcellularLocation>
        <location evidence="1">Cell inner membrane</location>
        <topology evidence="1">Peripheral membrane protein</topology>
    </subcellularLocation>
</comment>
<dbReference type="Pfam" id="PF00005">
    <property type="entry name" value="ABC_tran"/>
    <property type="match status" value="2"/>
</dbReference>
<evidence type="ECO:0000313" key="11">
    <source>
        <dbReference type="Proteomes" id="UP000245712"/>
    </source>
</evidence>
<dbReference type="RefSeq" id="WP_116611996.1">
    <property type="nucleotide sequence ID" value="NZ_QEOB01000010.1"/>
</dbReference>
<dbReference type="InterPro" id="IPR003593">
    <property type="entry name" value="AAA+_ATPase"/>
</dbReference>
<dbReference type="Pfam" id="PF08352">
    <property type="entry name" value="oligo_HPY"/>
    <property type="match status" value="2"/>
</dbReference>
<feature type="domain" description="ABC transporter" evidence="9">
    <location>
        <begin position="4"/>
        <end position="253"/>
    </location>
</feature>
<dbReference type="SMART" id="SM00382">
    <property type="entry name" value="AAA"/>
    <property type="match status" value="2"/>
</dbReference>
<dbReference type="InterPro" id="IPR013563">
    <property type="entry name" value="Oligopep_ABC_C"/>
</dbReference>
<dbReference type="PANTHER" id="PTHR43297">
    <property type="entry name" value="OLIGOPEPTIDE TRANSPORT ATP-BINDING PROTEIN APPD"/>
    <property type="match status" value="1"/>
</dbReference>
<proteinExistence type="inferred from homology"/>
<dbReference type="PROSITE" id="PS00211">
    <property type="entry name" value="ABC_TRANSPORTER_1"/>
    <property type="match status" value="2"/>
</dbReference>
<evidence type="ECO:0000256" key="8">
    <source>
        <dbReference type="ARBA" id="ARBA00023136"/>
    </source>
</evidence>
<evidence type="ECO:0000256" key="1">
    <source>
        <dbReference type="ARBA" id="ARBA00004417"/>
    </source>
</evidence>
<dbReference type="Proteomes" id="UP000245712">
    <property type="component" value="Unassembled WGS sequence"/>
</dbReference>
<comment type="caution">
    <text evidence="10">The sequence shown here is derived from an EMBL/GenBank/DDBJ whole genome shotgun (WGS) entry which is preliminary data.</text>
</comment>
<dbReference type="PROSITE" id="PS50893">
    <property type="entry name" value="ABC_TRANSPORTER_2"/>
    <property type="match status" value="2"/>
</dbReference>
<dbReference type="SUPFAM" id="SSF52540">
    <property type="entry name" value="P-loop containing nucleoside triphosphate hydrolases"/>
    <property type="match status" value="2"/>
</dbReference>
<protein>
    <submittedName>
        <fullName evidence="10">Peptide/nickel transport system ATP-binding protein</fullName>
    </submittedName>
</protein>
<keyword evidence="3" id="KW-0813">Transport</keyword>
<keyword evidence="6" id="KW-0547">Nucleotide-binding</keyword>
<evidence type="ECO:0000256" key="5">
    <source>
        <dbReference type="ARBA" id="ARBA00022519"/>
    </source>
</evidence>
<reference evidence="10 11" key="1">
    <citation type="submission" date="2018-05" db="EMBL/GenBank/DDBJ databases">
        <title>Genomic Encyclopedia of Type Strains, Phase IV (KMG-V): Genome sequencing to study the core and pangenomes of soil and plant-associated prokaryotes.</title>
        <authorList>
            <person name="Whitman W."/>
        </authorList>
    </citation>
    <scope>NUCLEOTIDE SEQUENCE [LARGE SCALE GENOMIC DNA]</scope>
    <source>
        <strain evidence="10 11">SCZa-39</strain>
    </source>
</reference>
<dbReference type="InterPro" id="IPR027417">
    <property type="entry name" value="P-loop_NTPase"/>
</dbReference>
<keyword evidence="8" id="KW-0472">Membrane</keyword>
<gene>
    <name evidence="10" type="ORF">C7402_11097</name>
</gene>